<protein>
    <recommendedName>
        <fullName evidence="1">UBA domain-containing protein</fullName>
    </recommendedName>
</protein>
<dbReference type="Proteomes" id="UP001162031">
    <property type="component" value="Unassembled WGS sequence"/>
</dbReference>
<dbReference type="Gene3D" id="1.10.8.10">
    <property type="entry name" value="DNA helicase RuvA subunit, C-terminal domain"/>
    <property type="match status" value="2"/>
</dbReference>
<name>A0AAV0ULH6_HYABA</name>
<keyword evidence="3" id="KW-1185">Reference proteome</keyword>
<reference evidence="2" key="1">
    <citation type="submission" date="2022-12" db="EMBL/GenBank/DDBJ databases">
        <authorList>
            <person name="Webb A."/>
        </authorList>
    </citation>
    <scope>NUCLEOTIDE SEQUENCE</scope>
    <source>
        <strain evidence="2">Hp1</strain>
    </source>
</reference>
<dbReference type="AlphaFoldDB" id="A0AAV0ULH6"/>
<dbReference type="PROSITE" id="PS50030">
    <property type="entry name" value="UBA"/>
    <property type="match status" value="2"/>
</dbReference>
<dbReference type="InterPro" id="IPR015940">
    <property type="entry name" value="UBA"/>
</dbReference>
<proteinExistence type="predicted"/>
<evidence type="ECO:0000259" key="1">
    <source>
        <dbReference type="PROSITE" id="PS50030"/>
    </source>
</evidence>
<sequence length="276" mass="29900">MRVLRVRCVDDGRELFLERSGAQADRIRVAELKQWILQQRQQLRGNAASPLRLDDCFVLLRGQIVADPDVLDLNTLLPSDFFLVAMGFPAAAVAQALRQSHNDLTQAALLLVEGKVYAVAEQKGSKASEATTNSSARQCPSSPLGHLVHDENMRKLRTLAATNSFEALLLLKDQFSSELLNQLNENPVATLQLLLLPASATSSPSVEGEVIDCSNDAVDSESGRKVAIAASSSMKADAVERLVAMGFARDLVEMLFESCGGDEQLTAHALLQTLES</sequence>
<dbReference type="CDD" id="cd14270">
    <property type="entry name" value="UBA"/>
    <property type="match status" value="1"/>
</dbReference>
<feature type="domain" description="UBA" evidence="1">
    <location>
        <begin position="83"/>
        <end position="114"/>
    </location>
</feature>
<organism evidence="2 3">
    <name type="scientific">Hyaloperonospora brassicae</name>
    <name type="common">Brassica downy mildew</name>
    <name type="synonym">Peronospora brassicae</name>
    <dbReference type="NCBI Taxonomy" id="162125"/>
    <lineage>
        <taxon>Eukaryota</taxon>
        <taxon>Sar</taxon>
        <taxon>Stramenopiles</taxon>
        <taxon>Oomycota</taxon>
        <taxon>Peronosporomycetes</taxon>
        <taxon>Peronosporales</taxon>
        <taxon>Peronosporaceae</taxon>
        <taxon>Hyaloperonospora</taxon>
    </lineage>
</organism>
<dbReference type="InterPro" id="IPR009060">
    <property type="entry name" value="UBA-like_sf"/>
</dbReference>
<comment type="caution">
    <text evidence="2">The sequence shown here is derived from an EMBL/GenBank/DDBJ whole genome shotgun (WGS) entry which is preliminary data.</text>
</comment>
<feature type="domain" description="UBA" evidence="1">
    <location>
        <begin position="233"/>
        <end position="273"/>
    </location>
</feature>
<evidence type="ECO:0000313" key="3">
    <source>
        <dbReference type="Proteomes" id="UP001162031"/>
    </source>
</evidence>
<gene>
    <name evidence="2" type="ORF">HBR001_LOCUS6727</name>
</gene>
<dbReference type="SUPFAM" id="SSF46934">
    <property type="entry name" value="UBA-like"/>
    <property type="match status" value="2"/>
</dbReference>
<dbReference type="SMART" id="SM00165">
    <property type="entry name" value="UBA"/>
    <property type="match status" value="2"/>
</dbReference>
<evidence type="ECO:0000313" key="2">
    <source>
        <dbReference type="EMBL" id="CAI5736131.1"/>
    </source>
</evidence>
<dbReference type="EMBL" id="CANTFL010001296">
    <property type="protein sequence ID" value="CAI5736131.1"/>
    <property type="molecule type" value="Genomic_DNA"/>
</dbReference>
<accession>A0AAV0ULH6</accession>